<protein>
    <submittedName>
        <fullName evidence="1">Uncharacterized protein</fullName>
    </submittedName>
</protein>
<organism evidence="1 2">
    <name type="scientific">Ilex paraguariensis</name>
    <name type="common">yerba mate</name>
    <dbReference type="NCBI Taxonomy" id="185542"/>
    <lineage>
        <taxon>Eukaryota</taxon>
        <taxon>Viridiplantae</taxon>
        <taxon>Streptophyta</taxon>
        <taxon>Embryophyta</taxon>
        <taxon>Tracheophyta</taxon>
        <taxon>Spermatophyta</taxon>
        <taxon>Magnoliopsida</taxon>
        <taxon>eudicotyledons</taxon>
        <taxon>Gunneridae</taxon>
        <taxon>Pentapetalae</taxon>
        <taxon>asterids</taxon>
        <taxon>campanulids</taxon>
        <taxon>Aquifoliales</taxon>
        <taxon>Aquifoliaceae</taxon>
        <taxon>Ilex</taxon>
    </lineage>
</organism>
<keyword evidence="2" id="KW-1185">Reference proteome</keyword>
<name>A0ABC8U1C2_9AQUA</name>
<dbReference type="Proteomes" id="UP001642360">
    <property type="component" value="Unassembled WGS sequence"/>
</dbReference>
<feature type="non-terminal residue" evidence="1">
    <location>
        <position position="1"/>
    </location>
</feature>
<sequence length="52" mass="5857">FKLGRLGHWKKWDNLLIDTIRLLDLNIYSLPDCLLVMVAFGRSVGPVGMASI</sequence>
<dbReference type="EMBL" id="CAUOFW020006491">
    <property type="protein sequence ID" value="CAK9174898.1"/>
    <property type="molecule type" value="Genomic_DNA"/>
</dbReference>
<proteinExistence type="predicted"/>
<evidence type="ECO:0000313" key="2">
    <source>
        <dbReference type="Proteomes" id="UP001642360"/>
    </source>
</evidence>
<reference evidence="1 2" key="1">
    <citation type="submission" date="2024-02" db="EMBL/GenBank/DDBJ databases">
        <authorList>
            <person name="Vignale AGUSTIN F."/>
            <person name="Sosa J E."/>
            <person name="Modenutti C."/>
        </authorList>
    </citation>
    <scope>NUCLEOTIDE SEQUENCE [LARGE SCALE GENOMIC DNA]</scope>
</reference>
<accession>A0ABC8U1C2</accession>
<dbReference type="AlphaFoldDB" id="A0ABC8U1C2"/>
<comment type="caution">
    <text evidence="1">The sequence shown here is derived from an EMBL/GenBank/DDBJ whole genome shotgun (WGS) entry which is preliminary data.</text>
</comment>
<gene>
    <name evidence="1" type="ORF">ILEXP_LOCUS44678</name>
</gene>
<feature type="non-terminal residue" evidence="1">
    <location>
        <position position="52"/>
    </location>
</feature>
<evidence type="ECO:0000313" key="1">
    <source>
        <dbReference type="EMBL" id="CAK9174898.1"/>
    </source>
</evidence>